<dbReference type="OMA" id="YGMISPY"/>
<organism evidence="3 4">
    <name type="scientific">Eutypa lata (strain UCR-EL1)</name>
    <name type="common">Grapevine dieback disease fungus</name>
    <name type="synonym">Eutypa armeniacae</name>
    <dbReference type="NCBI Taxonomy" id="1287681"/>
    <lineage>
        <taxon>Eukaryota</taxon>
        <taxon>Fungi</taxon>
        <taxon>Dikarya</taxon>
        <taxon>Ascomycota</taxon>
        <taxon>Pezizomycotina</taxon>
        <taxon>Sordariomycetes</taxon>
        <taxon>Xylariomycetidae</taxon>
        <taxon>Xylariales</taxon>
        <taxon>Diatrypaceae</taxon>
        <taxon>Eutypa</taxon>
    </lineage>
</organism>
<dbReference type="PANTHER" id="PTHR43762">
    <property type="entry name" value="L-GULONOLACTONE OXIDASE"/>
    <property type="match status" value="1"/>
</dbReference>
<dbReference type="PANTHER" id="PTHR43762:SF1">
    <property type="entry name" value="D-ARABINONO-1,4-LACTONE OXIDASE"/>
    <property type="match status" value="1"/>
</dbReference>
<sequence length="495" mass="55419">MVSLRAISLLAGAGLPVALAFPYNTFDGEGFPACNDVAAVHNATSVDEMVSLVREASQSGTPVRASGKGHMWYDTMCSDNPDTIIIRTEEVNGISGMVLEEGADSGSVVIEAGVTFLQFAEWLHARNASMGYTLVNWNITMAGAVAMGGHRSAIREHSAVAAGVLSLDIINGDGEVVTVERDETNDDWLAASTSLGLLGIIARMKFKIYPDFKVFAQQKTLDEDEVLNGDIYGMIAPYGTANYWWWPYKKKFHWRYYDKVPLTLSNQEGFQNTFSVTQLEADSARALLESGKYLATSNMLFEEIVFGQWEAPNFREKSTNEEITEWPVYGWNYDVLIGGLYPDQKPEWEANDMLKRVRELFDAEKEKAIIMTSTYRSGINIKFGKPYYDLLGQTTYNTSDGADWSKGAIMFDFPTFKPSGDGLRFNEPFYGNLAKTLIDEFPCRPHWTKNTREVFANATKNLDPDHLARFKTVREKFDKNGLFKNVIGETLGLYD</sequence>
<dbReference type="STRING" id="1287681.M7T5E4"/>
<name>M7T5E4_EUTLA</name>
<dbReference type="HOGENOM" id="CLU_530170_0_0_1"/>
<evidence type="ECO:0000259" key="2">
    <source>
        <dbReference type="PROSITE" id="PS51387"/>
    </source>
</evidence>
<evidence type="ECO:0000256" key="1">
    <source>
        <dbReference type="SAM" id="SignalP"/>
    </source>
</evidence>
<evidence type="ECO:0000313" key="3">
    <source>
        <dbReference type="EMBL" id="EMR72093.1"/>
    </source>
</evidence>
<feature type="signal peptide" evidence="1">
    <location>
        <begin position="1"/>
        <end position="20"/>
    </location>
</feature>
<dbReference type="GO" id="GO:0016899">
    <property type="term" value="F:oxidoreductase activity, acting on the CH-OH group of donors, oxygen as acceptor"/>
    <property type="evidence" value="ECO:0007669"/>
    <property type="project" value="InterPro"/>
</dbReference>
<dbReference type="InterPro" id="IPR010031">
    <property type="entry name" value="FAD_lactone_oxidase-like"/>
</dbReference>
<dbReference type="PROSITE" id="PS51387">
    <property type="entry name" value="FAD_PCMH"/>
    <property type="match status" value="1"/>
</dbReference>
<dbReference type="InterPro" id="IPR036318">
    <property type="entry name" value="FAD-bd_PCMH-like_sf"/>
</dbReference>
<dbReference type="Gene3D" id="3.30.43.10">
    <property type="entry name" value="Uridine Diphospho-n-acetylenolpyruvylglucosamine Reductase, domain 2"/>
    <property type="match status" value="1"/>
</dbReference>
<gene>
    <name evidence="3" type="ORF">UCREL1_857</name>
</gene>
<keyword evidence="1" id="KW-0732">Signal</keyword>
<dbReference type="AlphaFoldDB" id="M7T5E4"/>
<dbReference type="eggNOG" id="KOG4730">
    <property type="taxonomic scope" value="Eukaryota"/>
</dbReference>
<dbReference type="Pfam" id="PF01565">
    <property type="entry name" value="FAD_binding_4"/>
    <property type="match status" value="1"/>
</dbReference>
<dbReference type="SUPFAM" id="SSF56176">
    <property type="entry name" value="FAD-binding/transporter-associated domain-like"/>
    <property type="match status" value="1"/>
</dbReference>
<accession>M7T5E4</accession>
<dbReference type="Proteomes" id="UP000012174">
    <property type="component" value="Unassembled WGS sequence"/>
</dbReference>
<keyword evidence="4" id="KW-1185">Reference proteome</keyword>
<proteinExistence type="predicted"/>
<reference evidence="4" key="1">
    <citation type="journal article" date="2013" name="Genome Announc.">
        <title>Draft genome sequence of the grapevine dieback fungus Eutypa lata UCR-EL1.</title>
        <authorList>
            <person name="Blanco-Ulate B."/>
            <person name="Rolshausen P.E."/>
            <person name="Cantu D."/>
        </authorList>
    </citation>
    <scope>NUCLEOTIDE SEQUENCE [LARGE SCALE GENOMIC DNA]</scope>
    <source>
        <strain evidence="4">UCR-EL1</strain>
    </source>
</reference>
<dbReference type="OrthoDB" id="371463at2759"/>
<dbReference type="EMBL" id="KB705522">
    <property type="protein sequence ID" value="EMR72093.1"/>
    <property type="molecule type" value="Genomic_DNA"/>
</dbReference>
<feature type="chain" id="PRO_5004085550" evidence="1">
    <location>
        <begin position="21"/>
        <end position="495"/>
    </location>
</feature>
<protein>
    <submittedName>
        <fullName evidence="3">Putative fad fmn-containing dehydrogenase protein</fullName>
    </submittedName>
</protein>
<evidence type="ECO:0000313" key="4">
    <source>
        <dbReference type="Proteomes" id="UP000012174"/>
    </source>
</evidence>
<feature type="domain" description="FAD-binding PCMH-type" evidence="2">
    <location>
        <begin position="33"/>
        <end position="211"/>
    </location>
</feature>
<dbReference type="InterPro" id="IPR016167">
    <property type="entry name" value="FAD-bd_PCMH_sub1"/>
</dbReference>
<dbReference type="KEGG" id="ela:UCREL1_857"/>
<dbReference type="GO" id="GO:0071949">
    <property type="term" value="F:FAD binding"/>
    <property type="evidence" value="ECO:0007669"/>
    <property type="project" value="InterPro"/>
</dbReference>
<dbReference type="Gene3D" id="3.30.465.10">
    <property type="match status" value="1"/>
</dbReference>
<dbReference type="InterPro" id="IPR006094">
    <property type="entry name" value="Oxid_FAD_bind_N"/>
</dbReference>
<dbReference type="InterPro" id="IPR016169">
    <property type="entry name" value="FAD-bd_PCMH_sub2"/>
</dbReference>
<dbReference type="InterPro" id="IPR016166">
    <property type="entry name" value="FAD-bd_PCMH"/>
</dbReference>